<keyword evidence="2" id="KW-1185">Reference proteome</keyword>
<dbReference type="InParanoid" id="F4W787"/>
<name>F4W787_ACREC</name>
<dbReference type="EMBL" id="GL887813">
    <property type="protein sequence ID" value="EGI69971.1"/>
    <property type="molecule type" value="Genomic_DNA"/>
</dbReference>
<dbReference type="AlphaFoldDB" id="F4W787"/>
<sequence>MPHLANLMALWLSRRFSQDVTTSKSTENLSTSYVRSKSRSVDHGFTAPFDLDALRNKVEGRFESVDKLSREESSSLYCSESFLYCPTYSYGNEVCTISPTLLVQNIKRVRVDRFGRQEVSTVNLAI</sequence>
<protein>
    <submittedName>
        <fullName evidence="1">Uncharacterized protein</fullName>
    </submittedName>
</protein>
<accession>F4W787</accession>
<organism evidence="2">
    <name type="scientific">Acromyrmex echinatior</name>
    <name type="common">Panamanian leafcutter ant</name>
    <name type="synonym">Acromyrmex octospinosus echinatior</name>
    <dbReference type="NCBI Taxonomy" id="103372"/>
    <lineage>
        <taxon>Eukaryota</taxon>
        <taxon>Metazoa</taxon>
        <taxon>Ecdysozoa</taxon>
        <taxon>Arthropoda</taxon>
        <taxon>Hexapoda</taxon>
        <taxon>Insecta</taxon>
        <taxon>Pterygota</taxon>
        <taxon>Neoptera</taxon>
        <taxon>Endopterygota</taxon>
        <taxon>Hymenoptera</taxon>
        <taxon>Apocrita</taxon>
        <taxon>Aculeata</taxon>
        <taxon>Formicoidea</taxon>
        <taxon>Formicidae</taxon>
        <taxon>Myrmicinae</taxon>
        <taxon>Acromyrmex</taxon>
    </lineage>
</organism>
<dbReference type="eggNOG" id="KOG2372">
    <property type="taxonomic scope" value="Eukaryota"/>
</dbReference>
<dbReference type="Proteomes" id="UP000007755">
    <property type="component" value="Unassembled WGS sequence"/>
</dbReference>
<reference evidence="1" key="1">
    <citation type="submission" date="2011-02" db="EMBL/GenBank/DDBJ databases">
        <title>The genome of the leaf-cutting ant Acromyrmex echinatior suggests key adaptations to social evolution and fungus farming.</title>
        <authorList>
            <person name="Nygaard S."/>
            <person name="Zhang G."/>
        </authorList>
    </citation>
    <scope>NUCLEOTIDE SEQUENCE</scope>
</reference>
<evidence type="ECO:0000313" key="1">
    <source>
        <dbReference type="EMBL" id="EGI69971.1"/>
    </source>
</evidence>
<evidence type="ECO:0000313" key="2">
    <source>
        <dbReference type="Proteomes" id="UP000007755"/>
    </source>
</evidence>
<proteinExistence type="predicted"/>
<gene>
    <name evidence="1" type="ORF">G5I_01296</name>
</gene>